<comment type="similarity">
    <text evidence="3">Belongs to the HAD-like hydrolase superfamily. CbbY/CbbZ/Gph/YieH family.</text>
</comment>
<dbReference type="Gene3D" id="3.40.50.1000">
    <property type="entry name" value="HAD superfamily/HAD-like"/>
    <property type="match status" value="1"/>
</dbReference>
<dbReference type="Proteomes" id="UP001441944">
    <property type="component" value="Unassembled WGS sequence"/>
</dbReference>
<dbReference type="PANTHER" id="PTHR43434:SF1">
    <property type="entry name" value="PHOSPHOGLYCOLATE PHOSPHATASE"/>
    <property type="match status" value="1"/>
</dbReference>
<proteinExistence type="inferred from homology"/>
<evidence type="ECO:0000256" key="1">
    <source>
        <dbReference type="ARBA" id="ARBA00000830"/>
    </source>
</evidence>
<dbReference type="InterPro" id="IPR050155">
    <property type="entry name" value="HAD-like_hydrolase_sf"/>
</dbReference>
<dbReference type="InterPro" id="IPR023198">
    <property type="entry name" value="PGP-like_dom2"/>
</dbReference>
<evidence type="ECO:0000313" key="6">
    <source>
        <dbReference type="Proteomes" id="UP001441944"/>
    </source>
</evidence>
<comment type="pathway">
    <text evidence="2">Organic acid metabolism; glycolate biosynthesis; glycolate from 2-phosphoglycolate: step 1/1.</text>
</comment>
<dbReference type="SFLD" id="SFLDS00003">
    <property type="entry name" value="Haloacid_Dehalogenase"/>
    <property type="match status" value="1"/>
</dbReference>
<dbReference type="EMBL" id="BAABWU010000005">
    <property type="protein sequence ID" value="GAA6196288.1"/>
    <property type="molecule type" value="Genomic_DNA"/>
</dbReference>
<dbReference type="SFLD" id="SFLDG01135">
    <property type="entry name" value="C1.5.6:_HAD__Beta-PGM__Phospha"/>
    <property type="match status" value="1"/>
</dbReference>
<dbReference type="PRINTS" id="PR00413">
    <property type="entry name" value="HADHALOGNASE"/>
</dbReference>
<comment type="caution">
    <text evidence="5">The sequence shown here is derived from an EMBL/GenBank/DDBJ whole genome shotgun (WGS) entry which is preliminary data.</text>
</comment>
<dbReference type="Pfam" id="PF13419">
    <property type="entry name" value="HAD_2"/>
    <property type="match status" value="1"/>
</dbReference>
<evidence type="ECO:0000256" key="3">
    <source>
        <dbReference type="ARBA" id="ARBA00006171"/>
    </source>
</evidence>
<dbReference type="InterPro" id="IPR023214">
    <property type="entry name" value="HAD_sf"/>
</dbReference>
<sequence>MRTVIFDLDGTLADTSGDLLAAANACFRQMGLGDILTQPGDAATALRGGKMMLTAGMKRAGIYDPQKVEAYYPVLLEAYRDAIDHHSYLYPGAMEAVEALKQAGYGVGICTNKPEALAEQLMRSLGVRQAFASLVGADTLAVRKPDPEPLFEAARRAGGDPARTILIGDSDTDRNTSANAGVPSVLVTFGPAGGDMAALNPEALLDRYEDLPEVVARLIG</sequence>
<dbReference type="SFLD" id="SFLDG01129">
    <property type="entry name" value="C1.5:_HAD__Beta-PGM__Phosphata"/>
    <property type="match status" value="1"/>
</dbReference>
<name>A0ABQ0AK96_9RHOB</name>
<keyword evidence="6" id="KW-1185">Reference proteome</keyword>
<reference evidence="5 6" key="1">
    <citation type="submission" date="2024-04" db="EMBL/GenBank/DDBJ databases">
        <title>Draft genome sequence of Pseudophaeobacter arcticus NBRC 116598.</title>
        <authorList>
            <person name="Miyakawa T."/>
            <person name="Kusuya Y."/>
            <person name="Miura T."/>
        </authorList>
    </citation>
    <scope>NUCLEOTIDE SEQUENCE [LARGE SCALE GENOMIC DNA]</scope>
    <source>
        <strain evidence="5 6">SU-CL00105</strain>
    </source>
</reference>
<dbReference type="InterPro" id="IPR041492">
    <property type="entry name" value="HAD_2"/>
</dbReference>
<dbReference type="InterPro" id="IPR036412">
    <property type="entry name" value="HAD-like_sf"/>
</dbReference>
<comment type="catalytic activity">
    <reaction evidence="1">
        <text>2-phosphoglycolate + H2O = glycolate + phosphate</text>
        <dbReference type="Rhea" id="RHEA:14369"/>
        <dbReference type="ChEBI" id="CHEBI:15377"/>
        <dbReference type="ChEBI" id="CHEBI:29805"/>
        <dbReference type="ChEBI" id="CHEBI:43474"/>
        <dbReference type="ChEBI" id="CHEBI:58033"/>
        <dbReference type="EC" id="3.1.3.18"/>
    </reaction>
</comment>
<dbReference type="Gene3D" id="1.10.150.240">
    <property type="entry name" value="Putative phosphatase, domain 2"/>
    <property type="match status" value="1"/>
</dbReference>
<dbReference type="EC" id="3.1.3.18" evidence="4"/>
<accession>A0ABQ0AK96</accession>
<organism evidence="5 6">
    <name type="scientific">Pseudophaeobacter arcticus</name>
    <dbReference type="NCBI Taxonomy" id="385492"/>
    <lineage>
        <taxon>Bacteria</taxon>
        <taxon>Pseudomonadati</taxon>
        <taxon>Pseudomonadota</taxon>
        <taxon>Alphaproteobacteria</taxon>
        <taxon>Rhodobacterales</taxon>
        <taxon>Paracoccaceae</taxon>
        <taxon>Pseudophaeobacter</taxon>
    </lineage>
</organism>
<evidence type="ECO:0000313" key="5">
    <source>
        <dbReference type="EMBL" id="GAA6196288.1"/>
    </source>
</evidence>
<dbReference type="NCBIfam" id="TIGR01549">
    <property type="entry name" value="HAD-SF-IA-v1"/>
    <property type="match status" value="1"/>
</dbReference>
<evidence type="ECO:0000256" key="2">
    <source>
        <dbReference type="ARBA" id="ARBA00004818"/>
    </source>
</evidence>
<dbReference type="PANTHER" id="PTHR43434">
    <property type="entry name" value="PHOSPHOGLYCOLATE PHOSPHATASE"/>
    <property type="match status" value="1"/>
</dbReference>
<dbReference type="SUPFAM" id="SSF56784">
    <property type="entry name" value="HAD-like"/>
    <property type="match status" value="1"/>
</dbReference>
<dbReference type="InterPro" id="IPR006439">
    <property type="entry name" value="HAD-SF_hydro_IA"/>
</dbReference>
<dbReference type="RefSeq" id="WP_353398953.1">
    <property type="nucleotide sequence ID" value="NZ_BAABWU010000005.1"/>
</dbReference>
<evidence type="ECO:0000256" key="4">
    <source>
        <dbReference type="ARBA" id="ARBA00013078"/>
    </source>
</evidence>
<protein>
    <recommendedName>
        <fullName evidence="4">phosphoglycolate phosphatase</fullName>
        <ecNumber evidence="4">3.1.3.18</ecNumber>
    </recommendedName>
</protein>
<gene>
    <name evidence="5" type="ORF">NBRC116598_17320</name>
</gene>